<dbReference type="Proteomes" id="UP001139981">
    <property type="component" value="Unassembled WGS sequence"/>
</dbReference>
<evidence type="ECO:0000313" key="1">
    <source>
        <dbReference type="EMBL" id="KAJ2888012.1"/>
    </source>
</evidence>
<evidence type="ECO:0000313" key="2">
    <source>
        <dbReference type="Proteomes" id="UP001139981"/>
    </source>
</evidence>
<keyword evidence="2" id="KW-1185">Reference proteome</keyword>
<proteinExistence type="predicted"/>
<dbReference type="EMBL" id="JANBVB010002106">
    <property type="protein sequence ID" value="KAJ2888012.1"/>
    <property type="molecule type" value="Genomic_DNA"/>
</dbReference>
<accession>A0ACC1LXS3</accession>
<sequence>MLSVVDAEAKALVFLNPIAGRRKALKLFDTIVKPIFDIGSTSYRLVVTESATHAAEFIEHEDLAGYSSIIAVGGDGILHDVLNGFLRRSDWPKFKSLPLGAIPAGTGNGLAKSLDCLWPEQAAVAVVKAQSRPLDIMSATLANGSTEHCFLSMTWGLVADIDIESERMRWAGPARLDLYGTIRLMNLRYYGGRLHYLPAIDCESSNDESGVDEIQQQEEQQRNVISDSSAMRSNITGCSVTNLADRTHQGLDDPWGLPPPSFSSPLARRDSPKPQPTRSSLSPNIQAAVTLHPTLTAGIQLPVTQGSLPPR</sequence>
<organism evidence="1 2">
    <name type="scientific">Coemansia aciculifera</name>
    <dbReference type="NCBI Taxonomy" id="417176"/>
    <lineage>
        <taxon>Eukaryota</taxon>
        <taxon>Fungi</taxon>
        <taxon>Fungi incertae sedis</taxon>
        <taxon>Zoopagomycota</taxon>
        <taxon>Kickxellomycotina</taxon>
        <taxon>Kickxellomycetes</taxon>
        <taxon>Kickxellales</taxon>
        <taxon>Kickxellaceae</taxon>
        <taxon>Coemansia</taxon>
    </lineage>
</organism>
<gene>
    <name evidence="1" type="ORF">IWW38_005019</name>
</gene>
<protein>
    <submittedName>
        <fullName evidence="1">Uncharacterized protein</fullName>
    </submittedName>
</protein>
<feature type="non-terminal residue" evidence="1">
    <location>
        <position position="311"/>
    </location>
</feature>
<reference evidence="1" key="1">
    <citation type="submission" date="2022-07" db="EMBL/GenBank/DDBJ databases">
        <title>Phylogenomic reconstructions and comparative analyses of Kickxellomycotina fungi.</title>
        <authorList>
            <person name="Reynolds N.K."/>
            <person name="Stajich J.E."/>
            <person name="Barry K."/>
            <person name="Grigoriev I.V."/>
            <person name="Crous P."/>
            <person name="Smith M.E."/>
        </authorList>
    </citation>
    <scope>NUCLEOTIDE SEQUENCE</scope>
    <source>
        <strain evidence="1">CBS 190363</strain>
    </source>
</reference>
<name>A0ACC1LXS3_9FUNG</name>
<comment type="caution">
    <text evidence="1">The sequence shown here is derived from an EMBL/GenBank/DDBJ whole genome shotgun (WGS) entry which is preliminary data.</text>
</comment>